<protein>
    <submittedName>
        <fullName evidence="1">Uncharacterized protein</fullName>
    </submittedName>
</protein>
<gene>
    <name evidence="1" type="ORF">DLJ82_7011</name>
</gene>
<dbReference type="AlphaFoldDB" id="A0A2Z4YUL9"/>
<sequence>MQQFKVLQRFLAALEKTRGAVGKGSRAVAARDPKVPKKLT</sequence>
<accession>A0A2Z4YUL9</accession>
<evidence type="ECO:0000313" key="1">
    <source>
        <dbReference type="EMBL" id="AXA44981.1"/>
    </source>
</evidence>
<dbReference type="EMBL" id="CP030764">
    <property type="protein sequence ID" value="AXA44981.1"/>
    <property type="molecule type" value="Genomic_DNA"/>
</dbReference>
<proteinExistence type="predicted"/>
<dbReference type="Proteomes" id="UP000251166">
    <property type="component" value="Plasmid unnamed4"/>
</dbReference>
<geneLocation type="plasmid" evidence="1 2">
    <name>unnamed4</name>
</geneLocation>
<name>A0A2Z4YUL9_RHILE</name>
<organism evidence="1 2">
    <name type="scientific">Rhizobium leguminosarum</name>
    <dbReference type="NCBI Taxonomy" id="384"/>
    <lineage>
        <taxon>Bacteria</taxon>
        <taxon>Pseudomonadati</taxon>
        <taxon>Pseudomonadota</taxon>
        <taxon>Alphaproteobacteria</taxon>
        <taxon>Hyphomicrobiales</taxon>
        <taxon>Rhizobiaceae</taxon>
        <taxon>Rhizobium/Agrobacterium group</taxon>
        <taxon>Rhizobium</taxon>
    </lineage>
</organism>
<reference evidence="1 2" key="1">
    <citation type="submission" date="2018-07" db="EMBL/GenBank/DDBJ databases">
        <title>Rhizobium leguminosarum strain:ATCC 14479 Genome sequencing and assembly.</title>
        <authorList>
            <person name="Chakraborty R."/>
        </authorList>
    </citation>
    <scope>NUCLEOTIDE SEQUENCE [LARGE SCALE GENOMIC DNA]</scope>
    <source>
        <strain evidence="1 2">ATCC 14479</strain>
        <plasmid evidence="2">Plasmid unnamed4</plasmid>
    </source>
</reference>
<evidence type="ECO:0000313" key="2">
    <source>
        <dbReference type="Proteomes" id="UP000251166"/>
    </source>
</evidence>
<keyword evidence="1" id="KW-0614">Plasmid</keyword>